<keyword evidence="1 4" id="KW-0645">Protease</keyword>
<dbReference type="InterPro" id="IPR009003">
    <property type="entry name" value="Peptidase_S1_PA"/>
</dbReference>
<gene>
    <name evidence="4" type="ORF">HNQ44_000821</name>
</gene>
<organism evidence="4 5">
    <name type="scientific">Planococcus koreensis</name>
    <dbReference type="NCBI Taxonomy" id="112331"/>
    <lineage>
        <taxon>Bacteria</taxon>
        <taxon>Bacillati</taxon>
        <taxon>Bacillota</taxon>
        <taxon>Bacilli</taxon>
        <taxon>Bacillales</taxon>
        <taxon>Caryophanaceae</taxon>
        <taxon>Planococcus</taxon>
    </lineage>
</organism>
<dbReference type="SUPFAM" id="SSF50494">
    <property type="entry name" value="Trypsin-like serine proteases"/>
    <property type="match status" value="1"/>
</dbReference>
<dbReference type="PRINTS" id="PR00834">
    <property type="entry name" value="PROTEASES2C"/>
</dbReference>
<dbReference type="InterPro" id="IPR051201">
    <property type="entry name" value="Chloro_Bact_Ser_Proteases"/>
</dbReference>
<proteinExistence type="predicted"/>
<reference evidence="4 5" key="1">
    <citation type="submission" date="2020-08" db="EMBL/GenBank/DDBJ databases">
        <title>Genomic Encyclopedia of Type Strains, Phase IV (KMG-IV): sequencing the most valuable type-strain genomes for metagenomic binning, comparative biology and taxonomic classification.</title>
        <authorList>
            <person name="Goeker M."/>
        </authorList>
    </citation>
    <scope>NUCLEOTIDE SEQUENCE [LARGE SCALE GENOMIC DNA]</scope>
    <source>
        <strain evidence="4 5">DSM 15895</strain>
    </source>
</reference>
<dbReference type="EMBL" id="JACHHE010000002">
    <property type="protein sequence ID" value="MBB5179397.1"/>
    <property type="molecule type" value="Genomic_DNA"/>
</dbReference>
<dbReference type="GO" id="GO:0006508">
    <property type="term" value="P:proteolysis"/>
    <property type="evidence" value="ECO:0007669"/>
    <property type="project" value="UniProtKB-KW"/>
</dbReference>
<dbReference type="Pfam" id="PF13365">
    <property type="entry name" value="Trypsin_2"/>
    <property type="match status" value="1"/>
</dbReference>
<evidence type="ECO:0000313" key="5">
    <source>
        <dbReference type="Proteomes" id="UP000525923"/>
    </source>
</evidence>
<keyword evidence="5" id="KW-1185">Reference proteome</keyword>
<dbReference type="InterPro" id="IPR001940">
    <property type="entry name" value="Peptidase_S1C"/>
</dbReference>
<dbReference type="AlphaFoldDB" id="A0A7W8CPT1"/>
<dbReference type="OrthoDB" id="189537at2"/>
<dbReference type="PANTHER" id="PTHR43343:SF3">
    <property type="entry name" value="PROTEASE DO-LIKE 8, CHLOROPLASTIC"/>
    <property type="match status" value="1"/>
</dbReference>
<evidence type="ECO:0000256" key="1">
    <source>
        <dbReference type="ARBA" id="ARBA00022670"/>
    </source>
</evidence>
<comment type="caution">
    <text evidence="4">The sequence shown here is derived from an EMBL/GenBank/DDBJ whole genome shotgun (WGS) entry which is preliminary data.</text>
</comment>
<evidence type="ECO:0000313" key="4">
    <source>
        <dbReference type="EMBL" id="MBB5179397.1"/>
    </source>
</evidence>
<keyword evidence="3" id="KW-0720">Serine protease</keyword>
<accession>A0A7W8CPT1</accession>
<evidence type="ECO:0000256" key="2">
    <source>
        <dbReference type="ARBA" id="ARBA00022801"/>
    </source>
</evidence>
<sequence>MAALLGTLLLIAAAIGIWQFLQQQQESLDALVEEVRVGEGLNEKTEIIKAAQEKVYTIKTDSAYGSGFLYTNSGAVVTSAHLVVGFYKVIVRDHSGNEEVGTVIGVSETSDIALIQVDAFDGTQPLTIEAQPAEVGAEVIALGSPSGFENTASTGYLTGLDRDFDQDFKYEDLYQIDVQMALGSSGGPLIDAATGKVIGINSLLLVESDGMGFSIPMHTVDSQLAEWATNPMSEEQVQEVFDVYSGSSEGHGSSSWIDEAMQPIHP</sequence>
<dbReference type="Proteomes" id="UP000525923">
    <property type="component" value="Unassembled WGS sequence"/>
</dbReference>
<name>A0A7W8CPT1_9BACL</name>
<dbReference type="RefSeq" id="WP_158290572.1">
    <property type="nucleotide sequence ID" value="NZ_JACHHE010000002.1"/>
</dbReference>
<dbReference type="PANTHER" id="PTHR43343">
    <property type="entry name" value="PEPTIDASE S12"/>
    <property type="match status" value="1"/>
</dbReference>
<evidence type="ECO:0000256" key="3">
    <source>
        <dbReference type="ARBA" id="ARBA00022825"/>
    </source>
</evidence>
<protein>
    <submittedName>
        <fullName evidence="4">S1-C subfamily serine protease</fullName>
    </submittedName>
</protein>
<dbReference type="Gene3D" id="2.40.10.120">
    <property type="match status" value="1"/>
</dbReference>
<dbReference type="GO" id="GO:0004252">
    <property type="term" value="F:serine-type endopeptidase activity"/>
    <property type="evidence" value="ECO:0007669"/>
    <property type="project" value="InterPro"/>
</dbReference>
<keyword evidence="2" id="KW-0378">Hydrolase</keyword>